<dbReference type="PANTHER" id="PTHR24198:SF165">
    <property type="entry name" value="ANKYRIN REPEAT-CONTAINING PROTEIN-RELATED"/>
    <property type="match status" value="1"/>
</dbReference>
<evidence type="ECO:0000256" key="2">
    <source>
        <dbReference type="ARBA" id="ARBA00023043"/>
    </source>
</evidence>
<evidence type="ECO:0000313" key="4">
    <source>
        <dbReference type="EMBL" id="KAK0744842.1"/>
    </source>
</evidence>
<evidence type="ECO:0000313" key="5">
    <source>
        <dbReference type="Proteomes" id="UP001172159"/>
    </source>
</evidence>
<evidence type="ECO:0000256" key="1">
    <source>
        <dbReference type="ARBA" id="ARBA00022737"/>
    </source>
</evidence>
<keyword evidence="1" id="KW-0677">Repeat</keyword>
<evidence type="ECO:0000256" key="3">
    <source>
        <dbReference type="PROSITE-ProRule" id="PRU00023"/>
    </source>
</evidence>
<dbReference type="Gene3D" id="1.25.40.20">
    <property type="entry name" value="Ankyrin repeat-containing domain"/>
    <property type="match status" value="1"/>
</dbReference>
<dbReference type="Proteomes" id="UP001172159">
    <property type="component" value="Unassembled WGS sequence"/>
</dbReference>
<dbReference type="EMBL" id="JAUKTV010000002">
    <property type="protein sequence ID" value="KAK0744842.1"/>
    <property type="molecule type" value="Genomic_DNA"/>
</dbReference>
<dbReference type="PROSITE" id="PS50088">
    <property type="entry name" value="ANK_REPEAT"/>
    <property type="match status" value="1"/>
</dbReference>
<comment type="caution">
    <text evidence="4">The sequence shown here is derived from an EMBL/GenBank/DDBJ whole genome shotgun (WGS) entry which is preliminary data.</text>
</comment>
<dbReference type="PROSITE" id="PS50297">
    <property type="entry name" value="ANK_REP_REGION"/>
    <property type="match status" value="1"/>
</dbReference>
<keyword evidence="5" id="KW-1185">Reference proteome</keyword>
<gene>
    <name evidence="4" type="ORF">B0T21DRAFT_447948</name>
</gene>
<dbReference type="SMART" id="SM00248">
    <property type="entry name" value="ANK"/>
    <property type="match status" value="6"/>
</dbReference>
<proteinExistence type="predicted"/>
<name>A0AA40K415_9PEZI</name>
<dbReference type="SUPFAM" id="SSF48403">
    <property type="entry name" value="Ankyrin repeat"/>
    <property type="match status" value="1"/>
</dbReference>
<dbReference type="Pfam" id="PF12796">
    <property type="entry name" value="Ank_2"/>
    <property type="match status" value="2"/>
</dbReference>
<sequence length="581" mass="66177">MPAHRCVGFVKDCTGPGVFDRRIRLGRHYYHQPPTKPNSMMAAQLSIPLISLYTQHIYAGFMRELAGHLHGHYNEEPKWRVGSLVDNKSVVFANKRITQLVQYLQETQLFTSEEAYLAIIPPISKMGKLETLKMCLRNELLEHHRNRRYDEVGMIFQELLEGKPESDRWIIRHPKFFGSKLSIEVFALLWSYANLIPESYSQHGKRNQARVFQYDYRQLKPFRLPIPADIPTFPPHWRDLLPLHFDNSFLYLFNPWTLTPSELYDEFTKTPFGGLKDRCHHHKLHQAFKEGSENALRDAFKTEDIGAKDIWGWNALHYAAHHMTSAEGPRLPYAIKIVEGWPSMIIAPDLMGWTPLHHAARNPGSKPFLRYLADRKKDYDLKAAPFDESTPLHCAADAGAVNNIEFFIPGHASCITPTGWFLDRDHIGFQPLHKAILGGHVETTTAIWNYGVDELDWSGQKVGMRNNFHLAAWSGKKEILEVLWTAKEYRELINDKDENGLTPLHMAVAGEHVNFVKALIDRSTNGLEADTSDPARVVDLNLGDEAGFAALDIAKKCGYSEIARLLEEAGAQAGNPKEDDS</sequence>
<dbReference type="PANTHER" id="PTHR24198">
    <property type="entry name" value="ANKYRIN REPEAT AND PROTEIN KINASE DOMAIN-CONTAINING PROTEIN"/>
    <property type="match status" value="1"/>
</dbReference>
<dbReference type="AlphaFoldDB" id="A0AA40K415"/>
<dbReference type="InterPro" id="IPR002110">
    <property type="entry name" value="Ankyrin_rpt"/>
</dbReference>
<dbReference type="InterPro" id="IPR036770">
    <property type="entry name" value="Ankyrin_rpt-contain_sf"/>
</dbReference>
<keyword evidence="2 3" id="KW-0040">ANK repeat</keyword>
<accession>A0AA40K415</accession>
<organism evidence="4 5">
    <name type="scientific">Apiosordaria backusii</name>
    <dbReference type="NCBI Taxonomy" id="314023"/>
    <lineage>
        <taxon>Eukaryota</taxon>
        <taxon>Fungi</taxon>
        <taxon>Dikarya</taxon>
        <taxon>Ascomycota</taxon>
        <taxon>Pezizomycotina</taxon>
        <taxon>Sordariomycetes</taxon>
        <taxon>Sordariomycetidae</taxon>
        <taxon>Sordariales</taxon>
        <taxon>Lasiosphaeriaceae</taxon>
        <taxon>Apiosordaria</taxon>
    </lineage>
</organism>
<reference evidence="4" key="1">
    <citation type="submission" date="2023-06" db="EMBL/GenBank/DDBJ databases">
        <title>Genome-scale phylogeny and comparative genomics of the fungal order Sordariales.</title>
        <authorList>
            <consortium name="Lawrence Berkeley National Laboratory"/>
            <person name="Hensen N."/>
            <person name="Bonometti L."/>
            <person name="Westerberg I."/>
            <person name="Brannstrom I.O."/>
            <person name="Guillou S."/>
            <person name="Cros-Aarteil S."/>
            <person name="Calhoun S."/>
            <person name="Haridas S."/>
            <person name="Kuo A."/>
            <person name="Mondo S."/>
            <person name="Pangilinan J."/>
            <person name="Riley R."/>
            <person name="Labutti K."/>
            <person name="Andreopoulos B."/>
            <person name="Lipzen A."/>
            <person name="Chen C."/>
            <person name="Yanf M."/>
            <person name="Daum C."/>
            <person name="Ng V."/>
            <person name="Clum A."/>
            <person name="Steindorff A."/>
            <person name="Ohm R."/>
            <person name="Martin F."/>
            <person name="Silar P."/>
            <person name="Natvig D."/>
            <person name="Lalanne C."/>
            <person name="Gautier V."/>
            <person name="Ament-Velasquez S.L."/>
            <person name="Kruys A."/>
            <person name="Hutchinson M.I."/>
            <person name="Powell A.J."/>
            <person name="Barry K."/>
            <person name="Miller A.N."/>
            <person name="Grigoriev I.V."/>
            <person name="Debuchy R."/>
            <person name="Gladieux P."/>
            <person name="Thoren M.H."/>
            <person name="Johannesson H."/>
        </authorList>
    </citation>
    <scope>NUCLEOTIDE SEQUENCE</scope>
    <source>
        <strain evidence="4">CBS 540.89</strain>
    </source>
</reference>
<feature type="repeat" description="ANK" evidence="3">
    <location>
        <begin position="499"/>
        <end position="531"/>
    </location>
</feature>
<protein>
    <submittedName>
        <fullName evidence="4">Ankyrin repeat-containing domain protein</fullName>
    </submittedName>
</protein>